<organism evidence="1 2">
    <name type="scientific">Candidatus Enterovibrio altilux</name>
    <dbReference type="NCBI Taxonomy" id="1927128"/>
    <lineage>
        <taxon>Bacteria</taxon>
        <taxon>Pseudomonadati</taxon>
        <taxon>Pseudomonadota</taxon>
        <taxon>Gammaproteobacteria</taxon>
        <taxon>Vibrionales</taxon>
        <taxon>Vibrionaceae</taxon>
        <taxon>Enterovibrio</taxon>
    </lineage>
</organism>
<dbReference type="EMBL" id="CP020660">
    <property type="protein sequence ID" value="ATF09322.1"/>
    <property type="molecule type" value="Genomic_DNA"/>
</dbReference>
<accession>A0A291B8K7</accession>
<evidence type="ECO:0000313" key="2">
    <source>
        <dbReference type="Proteomes" id="UP000218160"/>
    </source>
</evidence>
<evidence type="ECO:0008006" key="3">
    <source>
        <dbReference type="Google" id="ProtNLM"/>
    </source>
</evidence>
<keyword evidence="2" id="KW-1185">Reference proteome</keyword>
<protein>
    <recommendedName>
        <fullName evidence="3">Mobile element protein</fullName>
    </recommendedName>
</protein>
<dbReference type="AlphaFoldDB" id="A0A291B8K7"/>
<evidence type="ECO:0000313" key="1">
    <source>
        <dbReference type="EMBL" id="ATF09322.1"/>
    </source>
</evidence>
<name>A0A291B8K7_9GAMM</name>
<dbReference type="KEGG" id="elux:BTN50_0812"/>
<reference evidence="2" key="1">
    <citation type="submission" date="2017-04" db="EMBL/GenBank/DDBJ databases">
        <title>Genome evolution of the luminous symbionts of deep sea anglerfish.</title>
        <authorList>
            <person name="Hendry T.A."/>
        </authorList>
    </citation>
    <scope>NUCLEOTIDE SEQUENCE [LARGE SCALE GENOMIC DNA]</scope>
</reference>
<dbReference type="Proteomes" id="UP000218160">
    <property type="component" value="Chromosome 1"/>
</dbReference>
<gene>
    <name evidence="1" type="ORF">BTN50_0812</name>
</gene>
<proteinExistence type="predicted"/>
<sequence>MRGTLSLKNYAAQMSETCGIIKTLNKLMTGLGMHKTKAVV</sequence>